<dbReference type="PANTHER" id="PTHR43130">
    <property type="entry name" value="ARAC-FAMILY TRANSCRIPTIONAL REGULATOR"/>
    <property type="match status" value="1"/>
</dbReference>
<dbReference type="OrthoDB" id="6057514at2"/>
<dbReference type="RefSeq" id="WP_007676539.1">
    <property type="nucleotide sequence ID" value="NZ_CAKW01000104.1"/>
</dbReference>
<evidence type="ECO:0000259" key="3">
    <source>
        <dbReference type="PROSITE" id="PS01124"/>
    </source>
</evidence>
<name>K8AH53_9ENTR</name>
<keyword evidence="2" id="KW-0804">Transcription</keyword>
<dbReference type="Gene3D" id="3.40.50.880">
    <property type="match status" value="1"/>
</dbReference>
<dbReference type="STRING" id="1073999.AFK62_08860"/>
<dbReference type="KEGG" id="ccon:AFK62_08860"/>
<dbReference type="Pfam" id="PF12833">
    <property type="entry name" value="HTH_18"/>
    <property type="match status" value="1"/>
</dbReference>
<evidence type="ECO:0000313" key="6">
    <source>
        <dbReference type="Proteomes" id="UP000009340"/>
    </source>
</evidence>
<organism evidence="5 6">
    <name type="scientific">Cronobacter condimenti 1330</name>
    <dbReference type="NCBI Taxonomy" id="1073999"/>
    <lineage>
        <taxon>Bacteria</taxon>
        <taxon>Pseudomonadati</taxon>
        <taxon>Pseudomonadota</taxon>
        <taxon>Gammaproteobacteria</taxon>
        <taxon>Enterobacterales</taxon>
        <taxon>Enterobacteriaceae</taxon>
        <taxon>Cronobacter</taxon>
    </lineage>
</organism>
<dbReference type="Gene3D" id="1.10.10.60">
    <property type="entry name" value="Homeodomain-like"/>
    <property type="match status" value="1"/>
</dbReference>
<dbReference type="SUPFAM" id="SSF46689">
    <property type="entry name" value="Homeodomain-like"/>
    <property type="match status" value="2"/>
</dbReference>
<sequence>MGHEIAVLAVPGVQLLDVSGPLDVFAEANRLMKRQIYLPKLIAFESETIASSSGVRVTADMTLGATSFYTPDTFLVAGAPGIEQVDPEPAAVAQIRALCERSRRFGSVCSGALLLARTGLLDGRRATTHWACVGTLAARYPQVKVDADALYIADGQVRTAAGVTSGLDLALRLVEEDLGRDVALELAAQLVMFFRRPVNQSHFSRAREVSLTGRTALQEVQRWTITHLDTVKTVAMMAAHLEMSERHLNRLFQQELGMTPRQWLERERVARVRQLLEAKNLPLKTLAQMSGFSCADVMRRVFFRVTGMTPSAYSRLTART</sequence>
<proteinExistence type="predicted"/>
<dbReference type="PATRIC" id="fig|1073999.7.peg.1847"/>
<dbReference type="InterPro" id="IPR002818">
    <property type="entry name" value="DJ-1/PfpI"/>
</dbReference>
<dbReference type="SMART" id="SM00342">
    <property type="entry name" value="HTH_ARAC"/>
    <property type="match status" value="1"/>
</dbReference>
<reference evidence="4 7" key="3">
    <citation type="journal article" date="2016" name="Genome Announc.">
        <title>Fully Closed Genome Sequences of Five Type Strains of the Genus Cronobacter and One Cronobacter sakazakii Strain.</title>
        <authorList>
            <person name="Moine D."/>
            <person name="Kassam M."/>
            <person name="Baert L."/>
            <person name="Tang Y."/>
            <person name="Barretto C."/>
            <person name="Ngom Bru C."/>
            <person name="Klijn A."/>
            <person name="Descombes P."/>
        </authorList>
    </citation>
    <scope>NUCLEOTIDE SEQUENCE [LARGE SCALE GENOMIC DNA]</scope>
    <source>
        <strain evidence="4 7">LMG 26250</strain>
    </source>
</reference>
<dbReference type="AlphaFoldDB" id="K8AH53"/>
<evidence type="ECO:0000313" key="5">
    <source>
        <dbReference type="EMBL" id="CCJ73567.1"/>
    </source>
</evidence>
<dbReference type="GO" id="GO:0043565">
    <property type="term" value="F:sequence-specific DNA binding"/>
    <property type="evidence" value="ECO:0007669"/>
    <property type="project" value="InterPro"/>
</dbReference>
<dbReference type="Pfam" id="PF01965">
    <property type="entry name" value="DJ-1_PfpI"/>
    <property type="match status" value="1"/>
</dbReference>
<evidence type="ECO:0000256" key="1">
    <source>
        <dbReference type="ARBA" id="ARBA00023015"/>
    </source>
</evidence>
<dbReference type="SUPFAM" id="SSF52317">
    <property type="entry name" value="Class I glutamine amidotransferase-like"/>
    <property type="match status" value="1"/>
</dbReference>
<dbReference type="InterPro" id="IPR018060">
    <property type="entry name" value="HTH_AraC"/>
</dbReference>
<dbReference type="Proteomes" id="UP000067320">
    <property type="component" value="Chromosome"/>
</dbReference>
<dbReference type="CDD" id="cd03137">
    <property type="entry name" value="GATase1_AraC_1"/>
    <property type="match status" value="1"/>
</dbReference>
<dbReference type="InterPro" id="IPR052158">
    <property type="entry name" value="INH-QAR"/>
</dbReference>
<reference evidence="7" key="2">
    <citation type="submission" date="2015-09" db="EMBL/GenBank/DDBJ databases">
        <title>Cronobacter genome sequencing and assembly.</title>
        <authorList>
            <person name="Descombes P."/>
            <person name="Baert L."/>
            <person name="Ngom-Bru C."/>
            <person name="Barretto C."/>
        </authorList>
    </citation>
    <scope>NUCLEOTIDE SEQUENCE [LARGE SCALE GENOMIC DNA]</scope>
    <source>
        <strain evidence="7">LMG 26250</strain>
    </source>
</reference>
<accession>K8AH53</accession>
<dbReference type="InterPro" id="IPR009057">
    <property type="entry name" value="Homeodomain-like_sf"/>
</dbReference>
<gene>
    <name evidence="4" type="ORF">AFK62_08860</name>
    <name evidence="5" type="ORF">BN137_2944</name>
</gene>
<keyword evidence="7" id="KW-1185">Reference proteome</keyword>
<dbReference type="Proteomes" id="UP000009340">
    <property type="component" value="Unassembled WGS sequence"/>
</dbReference>
<evidence type="ECO:0000313" key="7">
    <source>
        <dbReference type="Proteomes" id="UP000067320"/>
    </source>
</evidence>
<dbReference type="EMBL" id="CP012264">
    <property type="protein sequence ID" value="ALB62602.1"/>
    <property type="molecule type" value="Genomic_DNA"/>
</dbReference>
<dbReference type="InterPro" id="IPR029062">
    <property type="entry name" value="Class_I_gatase-like"/>
</dbReference>
<evidence type="ECO:0000256" key="2">
    <source>
        <dbReference type="ARBA" id="ARBA00023163"/>
    </source>
</evidence>
<evidence type="ECO:0000313" key="4">
    <source>
        <dbReference type="EMBL" id="ALB62602.1"/>
    </source>
</evidence>
<feature type="domain" description="HTH araC/xylS-type" evidence="3">
    <location>
        <begin position="218"/>
        <end position="316"/>
    </location>
</feature>
<protein>
    <submittedName>
        <fullName evidence="4">AraC family transcriptional regulator</fullName>
    </submittedName>
</protein>
<dbReference type="PROSITE" id="PS01124">
    <property type="entry name" value="HTH_ARAC_FAMILY_2"/>
    <property type="match status" value="1"/>
</dbReference>
<dbReference type="EMBL" id="CAKW01000104">
    <property type="protein sequence ID" value="CCJ73567.1"/>
    <property type="molecule type" value="Genomic_DNA"/>
</dbReference>
<reference evidence="5" key="1">
    <citation type="submission" date="2012-07" db="EMBL/GenBank/DDBJ databases">
        <authorList>
            <person name="Cummings C."/>
        </authorList>
    </citation>
    <scope>NUCLEOTIDE SEQUENCE</scope>
    <source>
        <strain evidence="5">1330</strain>
    </source>
</reference>
<dbReference type="PANTHER" id="PTHR43130:SF3">
    <property type="entry name" value="HTH-TYPE TRANSCRIPTIONAL REGULATOR RV1931C"/>
    <property type="match status" value="1"/>
</dbReference>
<dbReference type="GO" id="GO:0003700">
    <property type="term" value="F:DNA-binding transcription factor activity"/>
    <property type="evidence" value="ECO:0007669"/>
    <property type="project" value="InterPro"/>
</dbReference>
<dbReference type="eggNOG" id="COG4977">
    <property type="taxonomic scope" value="Bacteria"/>
</dbReference>
<keyword evidence="1" id="KW-0805">Transcription regulation</keyword>